<dbReference type="InterPro" id="IPR003583">
    <property type="entry name" value="Hlx-hairpin-Hlx_DNA-bd_motif"/>
</dbReference>
<dbReference type="RefSeq" id="WP_167939736.1">
    <property type="nucleotide sequence ID" value="NZ_JAATJA010000001.1"/>
</dbReference>
<feature type="region of interest" description="Disordered" evidence="15">
    <location>
        <begin position="52"/>
        <end position="71"/>
    </location>
</feature>
<dbReference type="InterPro" id="IPR041663">
    <property type="entry name" value="DisA/LigA_HHH"/>
</dbReference>
<dbReference type="PANTHER" id="PTHR23389:SF9">
    <property type="entry name" value="DNA LIGASE"/>
    <property type="match status" value="1"/>
</dbReference>
<dbReference type="SUPFAM" id="SSF56091">
    <property type="entry name" value="DNA ligase/mRNA capping enzyme, catalytic domain"/>
    <property type="match status" value="1"/>
</dbReference>
<evidence type="ECO:0000256" key="5">
    <source>
        <dbReference type="ARBA" id="ARBA00022705"/>
    </source>
</evidence>
<dbReference type="NCBIfam" id="TIGR00575">
    <property type="entry name" value="dnlj"/>
    <property type="match status" value="1"/>
</dbReference>
<dbReference type="SUPFAM" id="SSF50249">
    <property type="entry name" value="Nucleic acid-binding proteins"/>
    <property type="match status" value="1"/>
</dbReference>
<keyword evidence="7 14" id="KW-0227">DNA damage</keyword>
<evidence type="ECO:0000256" key="12">
    <source>
        <dbReference type="ARBA" id="ARBA00034005"/>
    </source>
</evidence>
<dbReference type="SUPFAM" id="SSF47781">
    <property type="entry name" value="RuvA domain 2-like"/>
    <property type="match status" value="1"/>
</dbReference>
<feature type="binding site" evidence="14">
    <location>
        <position position="116"/>
    </location>
    <ligand>
        <name>NAD(+)</name>
        <dbReference type="ChEBI" id="CHEBI:57540"/>
    </ligand>
</feature>
<evidence type="ECO:0000256" key="11">
    <source>
        <dbReference type="ARBA" id="ARBA00023204"/>
    </source>
</evidence>
<keyword evidence="11 14" id="KW-0234">DNA repair</keyword>
<dbReference type="InterPro" id="IPR004149">
    <property type="entry name" value="Znf_DNAligase_C4"/>
</dbReference>
<dbReference type="Pfam" id="PF12826">
    <property type="entry name" value="HHH_2"/>
    <property type="match status" value="1"/>
</dbReference>
<dbReference type="SUPFAM" id="SSF52113">
    <property type="entry name" value="BRCT domain"/>
    <property type="match status" value="1"/>
</dbReference>
<gene>
    <name evidence="14" type="primary">ligA</name>
    <name evidence="17" type="ORF">GGQ74_000254</name>
</gene>
<keyword evidence="4 14" id="KW-0436">Ligase</keyword>
<evidence type="ECO:0000256" key="7">
    <source>
        <dbReference type="ARBA" id="ARBA00022763"/>
    </source>
</evidence>
<feature type="binding site" evidence="14">
    <location>
        <position position="320"/>
    </location>
    <ligand>
        <name>NAD(+)</name>
        <dbReference type="ChEBI" id="CHEBI:57540"/>
    </ligand>
</feature>
<dbReference type="Proteomes" id="UP000580856">
    <property type="component" value="Unassembled WGS sequence"/>
</dbReference>
<dbReference type="FunFam" id="1.10.150.20:FF:000006">
    <property type="entry name" value="DNA ligase"/>
    <property type="match status" value="1"/>
</dbReference>
<dbReference type="InterPro" id="IPR010994">
    <property type="entry name" value="RuvA_2-like"/>
</dbReference>
<comment type="similarity">
    <text evidence="13 14">Belongs to the NAD-dependent DNA ligase family. LigA subfamily.</text>
</comment>
<evidence type="ECO:0000256" key="6">
    <source>
        <dbReference type="ARBA" id="ARBA00022723"/>
    </source>
</evidence>
<comment type="catalytic activity">
    <reaction evidence="12 14">
        <text>NAD(+) + (deoxyribonucleotide)n-3'-hydroxyl + 5'-phospho-(deoxyribonucleotide)m = (deoxyribonucleotide)n+m + AMP + beta-nicotinamide D-nucleotide.</text>
        <dbReference type="EC" id="6.5.1.2"/>
    </reaction>
</comment>
<dbReference type="SMART" id="SM00532">
    <property type="entry name" value="LIGANc"/>
    <property type="match status" value="1"/>
</dbReference>
<dbReference type="Pfam" id="PF14520">
    <property type="entry name" value="HHH_5"/>
    <property type="match status" value="1"/>
</dbReference>
<dbReference type="FunFam" id="2.40.50.140:FF:000012">
    <property type="entry name" value="DNA ligase"/>
    <property type="match status" value="1"/>
</dbReference>
<dbReference type="GO" id="GO:0005829">
    <property type="term" value="C:cytosol"/>
    <property type="evidence" value="ECO:0007669"/>
    <property type="project" value="TreeGrafter"/>
</dbReference>
<evidence type="ECO:0000256" key="15">
    <source>
        <dbReference type="SAM" id="MobiDB-lite"/>
    </source>
</evidence>
<keyword evidence="5 14" id="KW-0235">DNA replication</keyword>
<dbReference type="GO" id="GO:0006281">
    <property type="term" value="P:DNA repair"/>
    <property type="evidence" value="ECO:0007669"/>
    <property type="project" value="UniProtKB-KW"/>
</dbReference>
<dbReference type="SMART" id="SM00278">
    <property type="entry name" value="HhH1"/>
    <property type="match status" value="3"/>
</dbReference>
<keyword evidence="6 14" id="KW-0479">Metal-binding</keyword>
<dbReference type="HAMAP" id="MF_01588">
    <property type="entry name" value="DNA_ligase_A"/>
    <property type="match status" value="1"/>
</dbReference>
<dbReference type="Gene3D" id="3.30.470.30">
    <property type="entry name" value="DNA ligase/mRNA capping enzyme"/>
    <property type="match status" value="1"/>
</dbReference>
<dbReference type="FunFam" id="1.10.287.610:FF:000002">
    <property type="entry name" value="DNA ligase"/>
    <property type="match status" value="1"/>
</dbReference>
<keyword evidence="8 14" id="KW-0862">Zinc</keyword>
<evidence type="ECO:0000256" key="9">
    <source>
        <dbReference type="ARBA" id="ARBA00022842"/>
    </source>
</evidence>
<evidence type="ECO:0000313" key="18">
    <source>
        <dbReference type="Proteomes" id="UP000580856"/>
    </source>
</evidence>
<dbReference type="PANTHER" id="PTHR23389">
    <property type="entry name" value="CHROMOSOME TRANSMISSION FIDELITY FACTOR 18"/>
    <property type="match status" value="1"/>
</dbReference>
<keyword evidence="14" id="KW-0464">Manganese</keyword>
<evidence type="ECO:0000256" key="10">
    <source>
        <dbReference type="ARBA" id="ARBA00023027"/>
    </source>
</evidence>
<dbReference type="CDD" id="cd00114">
    <property type="entry name" value="LIGANc"/>
    <property type="match status" value="1"/>
</dbReference>
<dbReference type="EC" id="6.5.1.2" evidence="2 14"/>
<reference evidence="17 18" key="1">
    <citation type="submission" date="2020-03" db="EMBL/GenBank/DDBJ databases">
        <title>Genomic Encyclopedia of Type Strains, Phase IV (KMG-IV): sequencing the most valuable type-strain genomes for metagenomic binning, comparative biology and taxonomic classification.</title>
        <authorList>
            <person name="Goeker M."/>
        </authorList>
    </citation>
    <scope>NUCLEOTIDE SEQUENCE [LARGE SCALE GENOMIC DNA]</scope>
    <source>
        <strain evidence="17 18">DSM 24233</strain>
    </source>
</reference>
<dbReference type="Pfam" id="PF00533">
    <property type="entry name" value="BRCT"/>
    <property type="match status" value="1"/>
</dbReference>
<keyword evidence="18" id="KW-1185">Reference proteome</keyword>
<dbReference type="Gene3D" id="6.20.10.30">
    <property type="match status" value="1"/>
</dbReference>
<feature type="compositionally biased region" description="Basic and acidic residues" evidence="15">
    <location>
        <begin position="751"/>
        <end position="760"/>
    </location>
</feature>
<dbReference type="FunFam" id="3.30.470.30:FF:000001">
    <property type="entry name" value="DNA ligase"/>
    <property type="match status" value="1"/>
</dbReference>
<protein>
    <recommendedName>
        <fullName evidence="3 14">DNA ligase</fullName>
        <ecNumber evidence="2 14">6.5.1.2</ecNumber>
    </recommendedName>
    <alternativeName>
        <fullName evidence="14">Polydeoxyribonucleotide synthase [NAD(+)]</fullName>
    </alternativeName>
</protein>
<feature type="region of interest" description="Disordered" evidence="15">
    <location>
        <begin position="715"/>
        <end position="774"/>
    </location>
</feature>
<dbReference type="PIRSF" id="PIRSF001604">
    <property type="entry name" value="LigA"/>
    <property type="match status" value="1"/>
</dbReference>
<dbReference type="GO" id="GO:0046872">
    <property type="term" value="F:metal ion binding"/>
    <property type="evidence" value="ECO:0007669"/>
    <property type="project" value="UniProtKB-KW"/>
</dbReference>
<feature type="binding site" evidence="14">
    <location>
        <begin position="84"/>
        <end position="85"/>
    </location>
    <ligand>
        <name>NAD(+)</name>
        <dbReference type="ChEBI" id="CHEBI:57540"/>
    </ligand>
</feature>
<comment type="function">
    <text evidence="1 14">DNA ligase that catalyzes the formation of phosphodiester linkages between 5'-phosphoryl and 3'-hydroxyl groups in double-stranded DNA using NAD as a coenzyme and as the energy source for the reaction. It is essential for DNA replication and repair of damaged DNA.</text>
</comment>
<name>A0A846QN00_9BACT</name>
<feature type="binding site" evidence="14">
    <location>
        <position position="432"/>
    </location>
    <ligand>
        <name>Zn(2+)</name>
        <dbReference type="ChEBI" id="CHEBI:29105"/>
    </ligand>
</feature>
<dbReference type="Gene3D" id="1.10.150.20">
    <property type="entry name" value="5' to 3' exonuclease, C-terminal subdomain"/>
    <property type="match status" value="2"/>
</dbReference>
<dbReference type="GO" id="GO:0003677">
    <property type="term" value="F:DNA binding"/>
    <property type="evidence" value="ECO:0007669"/>
    <property type="project" value="InterPro"/>
</dbReference>
<feature type="binding site" evidence="14">
    <location>
        <position position="176"/>
    </location>
    <ligand>
        <name>NAD(+)</name>
        <dbReference type="ChEBI" id="CHEBI:57540"/>
    </ligand>
</feature>
<dbReference type="Gene3D" id="3.40.50.10190">
    <property type="entry name" value="BRCT domain"/>
    <property type="match status" value="1"/>
</dbReference>
<organism evidence="17 18">
    <name type="scientific">Desulfobaculum xiamenense</name>
    <dbReference type="NCBI Taxonomy" id="995050"/>
    <lineage>
        <taxon>Bacteria</taxon>
        <taxon>Pseudomonadati</taxon>
        <taxon>Thermodesulfobacteriota</taxon>
        <taxon>Desulfovibrionia</taxon>
        <taxon>Desulfovibrionales</taxon>
        <taxon>Desulfovibrionaceae</taxon>
        <taxon>Desulfobaculum</taxon>
    </lineage>
</organism>
<dbReference type="AlphaFoldDB" id="A0A846QN00"/>
<comment type="cofactor">
    <cofactor evidence="14">
        <name>Mg(2+)</name>
        <dbReference type="ChEBI" id="CHEBI:18420"/>
    </cofactor>
    <cofactor evidence="14">
        <name>Mn(2+)</name>
        <dbReference type="ChEBI" id="CHEBI:29035"/>
    </cofactor>
</comment>
<evidence type="ECO:0000256" key="14">
    <source>
        <dbReference type="HAMAP-Rule" id="MF_01588"/>
    </source>
</evidence>
<feature type="binding site" evidence="14">
    <location>
        <begin position="35"/>
        <end position="39"/>
    </location>
    <ligand>
        <name>NAD(+)</name>
        <dbReference type="ChEBI" id="CHEBI:57540"/>
    </ligand>
</feature>
<dbReference type="InterPro" id="IPR036420">
    <property type="entry name" value="BRCT_dom_sf"/>
</dbReference>
<dbReference type="InterPro" id="IPR001679">
    <property type="entry name" value="DNA_ligase"/>
</dbReference>
<dbReference type="PROSITE" id="PS50172">
    <property type="entry name" value="BRCT"/>
    <property type="match status" value="1"/>
</dbReference>
<evidence type="ECO:0000256" key="3">
    <source>
        <dbReference type="ARBA" id="ARBA00013308"/>
    </source>
</evidence>
<dbReference type="PROSITE" id="PS01056">
    <property type="entry name" value="DNA_LIGASE_N2"/>
    <property type="match status" value="1"/>
</dbReference>
<dbReference type="Pfam" id="PF03119">
    <property type="entry name" value="DNA_ligase_ZBD"/>
    <property type="match status" value="1"/>
</dbReference>
<feature type="active site" description="N6-AMP-lysine intermediate" evidence="14">
    <location>
        <position position="118"/>
    </location>
</feature>
<feature type="binding site" evidence="14">
    <location>
        <position position="414"/>
    </location>
    <ligand>
        <name>Zn(2+)</name>
        <dbReference type="ChEBI" id="CHEBI:29105"/>
    </ligand>
</feature>
<dbReference type="InterPro" id="IPR004150">
    <property type="entry name" value="NAD_DNA_ligase_OB"/>
</dbReference>
<dbReference type="GO" id="GO:0003911">
    <property type="term" value="F:DNA ligase (NAD+) activity"/>
    <property type="evidence" value="ECO:0007669"/>
    <property type="project" value="UniProtKB-UniRule"/>
</dbReference>
<feature type="binding site" evidence="14">
    <location>
        <position position="437"/>
    </location>
    <ligand>
        <name>Zn(2+)</name>
        <dbReference type="ChEBI" id="CHEBI:29105"/>
    </ligand>
</feature>
<comment type="caution">
    <text evidence="17">The sequence shown here is derived from an EMBL/GenBank/DDBJ whole genome shotgun (WGS) entry which is preliminary data.</text>
</comment>
<feature type="binding site" evidence="14">
    <location>
        <position position="417"/>
    </location>
    <ligand>
        <name>Zn(2+)</name>
        <dbReference type="ChEBI" id="CHEBI:29105"/>
    </ligand>
</feature>
<evidence type="ECO:0000256" key="2">
    <source>
        <dbReference type="ARBA" id="ARBA00012722"/>
    </source>
</evidence>
<dbReference type="InterPro" id="IPR033136">
    <property type="entry name" value="DNA_ligase_CS"/>
</dbReference>
<dbReference type="EMBL" id="JAATJA010000001">
    <property type="protein sequence ID" value="NJB66614.1"/>
    <property type="molecule type" value="Genomic_DNA"/>
</dbReference>
<dbReference type="InterPro" id="IPR012340">
    <property type="entry name" value="NA-bd_OB-fold"/>
</dbReference>
<dbReference type="Pfam" id="PF01653">
    <property type="entry name" value="DNA_ligase_aden"/>
    <property type="match status" value="1"/>
</dbReference>
<evidence type="ECO:0000256" key="1">
    <source>
        <dbReference type="ARBA" id="ARBA00004067"/>
    </source>
</evidence>
<dbReference type="InterPro" id="IPR001357">
    <property type="entry name" value="BRCT_dom"/>
</dbReference>
<accession>A0A846QN00</accession>
<feature type="binding site" evidence="14">
    <location>
        <position position="139"/>
    </location>
    <ligand>
        <name>NAD(+)</name>
        <dbReference type="ChEBI" id="CHEBI:57540"/>
    </ligand>
</feature>
<dbReference type="InterPro" id="IPR013840">
    <property type="entry name" value="DNAligase_N"/>
</dbReference>
<dbReference type="CDD" id="cd17748">
    <property type="entry name" value="BRCT_DNA_ligase_like"/>
    <property type="match status" value="1"/>
</dbReference>
<feature type="binding site" evidence="14">
    <location>
        <position position="296"/>
    </location>
    <ligand>
        <name>NAD(+)</name>
        <dbReference type="ChEBI" id="CHEBI:57540"/>
    </ligand>
</feature>
<dbReference type="NCBIfam" id="NF005932">
    <property type="entry name" value="PRK07956.1"/>
    <property type="match status" value="1"/>
</dbReference>
<evidence type="ECO:0000259" key="16">
    <source>
        <dbReference type="PROSITE" id="PS50172"/>
    </source>
</evidence>
<evidence type="ECO:0000256" key="8">
    <source>
        <dbReference type="ARBA" id="ARBA00022833"/>
    </source>
</evidence>
<dbReference type="SMART" id="SM00292">
    <property type="entry name" value="BRCT"/>
    <property type="match status" value="1"/>
</dbReference>
<dbReference type="Gene3D" id="2.40.50.140">
    <property type="entry name" value="Nucleic acid-binding proteins"/>
    <property type="match status" value="1"/>
</dbReference>
<feature type="domain" description="BRCT" evidence="16">
    <location>
        <begin position="600"/>
        <end position="678"/>
    </location>
</feature>
<evidence type="ECO:0000313" key="17">
    <source>
        <dbReference type="EMBL" id="NJB66614.1"/>
    </source>
</evidence>
<dbReference type="GO" id="GO:0006260">
    <property type="term" value="P:DNA replication"/>
    <property type="evidence" value="ECO:0007669"/>
    <property type="project" value="UniProtKB-KW"/>
</dbReference>
<evidence type="ECO:0000256" key="13">
    <source>
        <dbReference type="ARBA" id="ARBA00060881"/>
    </source>
</evidence>
<proteinExistence type="inferred from homology"/>
<keyword evidence="10 14" id="KW-0520">NAD</keyword>
<dbReference type="Pfam" id="PF03120">
    <property type="entry name" value="OB_DNA_ligase"/>
    <property type="match status" value="1"/>
</dbReference>
<dbReference type="InterPro" id="IPR013839">
    <property type="entry name" value="DNAligase_adenylation"/>
</dbReference>
<sequence length="774" mass="83117">MSDLAQARQRVAELRRLLEYHNRRYYVLDDPEIPDSEYDALFRELKDLEKLHPELDDPNSPSRRVGGAPAPGFVQRDHRRPMYSLDNVFNTDEWAEFALRVRKGLETEESIAFWADPKLDGLACEVVYENGAFTLALTRGDGVRGEVVTDNMRTVRNLPLTLDVSDTPELLEVRGEVVMLKKDFQNLNRQQEEDGGKPFANPRNAAAGSLRLLDSRITASRRLSFIAYGVGEARFASGSLPWSTHGGMMNYLAAAGFTVPPQAQVCANAAEVAAYYERLGEQRDDLPVEIDGVVAKVDDLAAQEALGFTGRAPRFAMALKFPARQAETVLEAIEVQVGRTGVLTPVAMLRPVEVGGVVVSRATLHNEDEIRAKGLLVGDTVKVQRAGDVIPEVVGPVVEKRTGEEHPFEFPETCPSCGSPVDRLPGEVAIRCLNVSCPSVLRRRIAHFVSKAGLDMSGVGVKFVEQLVDKGIVKSPSDLFRLNISDILFLERMGPKSAANVKAAIDAARTGAALERLVAAMGIRHVGEQTARTLGRTFADLDAIAGATQEELTALPDIGPEVAGSIRAFFHNADNQRLVREFRELKLWPENVPADTAGEEAEGPLSGRTFIFTGTLPGMSRPDAARMAEAAGGKVVKTISKNVDYVVVGEKAGSKLAKAESLGLTVLDLDGFLRLLDESAASDAVDAAMPESAPIAAQADVARGNEDVPLEAEPVAEAVPPSDAAVEAPVEPSAGDAPAVASAPDGEPAEAESKGKETSKPGKGSGSPTQLKLF</sequence>
<evidence type="ECO:0000256" key="4">
    <source>
        <dbReference type="ARBA" id="ARBA00022598"/>
    </source>
</evidence>
<keyword evidence="9 14" id="KW-0460">Magnesium</keyword>
<dbReference type="Gene3D" id="1.10.287.610">
    <property type="entry name" value="Helix hairpin bin"/>
    <property type="match status" value="1"/>
</dbReference>